<dbReference type="PANTHER" id="PTHR38847">
    <property type="match status" value="1"/>
</dbReference>
<gene>
    <name evidence="2" type="ORF">FA15DRAFT_701084</name>
</gene>
<organism evidence="2 3">
    <name type="scientific">Coprinopsis marcescibilis</name>
    <name type="common">Agaric fungus</name>
    <name type="synonym">Psathyrella marcescibilis</name>
    <dbReference type="NCBI Taxonomy" id="230819"/>
    <lineage>
        <taxon>Eukaryota</taxon>
        <taxon>Fungi</taxon>
        <taxon>Dikarya</taxon>
        <taxon>Basidiomycota</taxon>
        <taxon>Agaricomycotina</taxon>
        <taxon>Agaricomycetes</taxon>
        <taxon>Agaricomycetidae</taxon>
        <taxon>Agaricales</taxon>
        <taxon>Agaricineae</taxon>
        <taxon>Psathyrellaceae</taxon>
        <taxon>Coprinopsis</taxon>
    </lineage>
</organism>
<evidence type="ECO:0000313" key="2">
    <source>
        <dbReference type="EMBL" id="TFK28416.1"/>
    </source>
</evidence>
<keyword evidence="1" id="KW-0732">Signal</keyword>
<proteinExistence type="predicted"/>
<feature type="chain" id="PRO_5022709161" description="DUF4360 domain-containing protein" evidence="1">
    <location>
        <begin position="16"/>
        <end position="158"/>
    </location>
</feature>
<keyword evidence="3" id="KW-1185">Reference proteome</keyword>
<protein>
    <recommendedName>
        <fullName evidence="4">DUF4360 domain-containing protein</fullName>
    </recommendedName>
</protein>
<accession>A0A5C3L8P3</accession>
<reference evidence="2 3" key="1">
    <citation type="journal article" date="2019" name="Nat. Ecol. Evol.">
        <title>Megaphylogeny resolves global patterns of mushroom evolution.</title>
        <authorList>
            <person name="Varga T."/>
            <person name="Krizsan K."/>
            <person name="Foldi C."/>
            <person name="Dima B."/>
            <person name="Sanchez-Garcia M."/>
            <person name="Sanchez-Ramirez S."/>
            <person name="Szollosi G.J."/>
            <person name="Szarkandi J.G."/>
            <person name="Papp V."/>
            <person name="Albert L."/>
            <person name="Andreopoulos W."/>
            <person name="Angelini C."/>
            <person name="Antonin V."/>
            <person name="Barry K.W."/>
            <person name="Bougher N.L."/>
            <person name="Buchanan P."/>
            <person name="Buyck B."/>
            <person name="Bense V."/>
            <person name="Catcheside P."/>
            <person name="Chovatia M."/>
            <person name="Cooper J."/>
            <person name="Damon W."/>
            <person name="Desjardin D."/>
            <person name="Finy P."/>
            <person name="Geml J."/>
            <person name="Haridas S."/>
            <person name="Hughes K."/>
            <person name="Justo A."/>
            <person name="Karasinski D."/>
            <person name="Kautmanova I."/>
            <person name="Kiss B."/>
            <person name="Kocsube S."/>
            <person name="Kotiranta H."/>
            <person name="LaButti K.M."/>
            <person name="Lechner B.E."/>
            <person name="Liimatainen K."/>
            <person name="Lipzen A."/>
            <person name="Lukacs Z."/>
            <person name="Mihaltcheva S."/>
            <person name="Morgado L.N."/>
            <person name="Niskanen T."/>
            <person name="Noordeloos M.E."/>
            <person name="Ohm R.A."/>
            <person name="Ortiz-Santana B."/>
            <person name="Ovrebo C."/>
            <person name="Racz N."/>
            <person name="Riley R."/>
            <person name="Savchenko A."/>
            <person name="Shiryaev A."/>
            <person name="Soop K."/>
            <person name="Spirin V."/>
            <person name="Szebenyi C."/>
            <person name="Tomsovsky M."/>
            <person name="Tulloss R.E."/>
            <person name="Uehling J."/>
            <person name="Grigoriev I.V."/>
            <person name="Vagvolgyi C."/>
            <person name="Papp T."/>
            <person name="Martin F.M."/>
            <person name="Miettinen O."/>
            <person name="Hibbett D.S."/>
            <person name="Nagy L.G."/>
        </authorList>
    </citation>
    <scope>NUCLEOTIDE SEQUENCE [LARGE SCALE GENOMIC DNA]</scope>
    <source>
        <strain evidence="2 3">CBS 121175</strain>
    </source>
</reference>
<feature type="signal peptide" evidence="1">
    <location>
        <begin position="1"/>
        <end position="15"/>
    </location>
</feature>
<dbReference type="OrthoDB" id="4585762at2759"/>
<evidence type="ECO:0000256" key="1">
    <source>
        <dbReference type="SAM" id="SignalP"/>
    </source>
</evidence>
<dbReference type="InterPro" id="IPR025649">
    <property type="entry name" value="DUF4360"/>
</dbReference>
<evidence type="ECO:0008006" key="4">
    <source>
        <dbReference type="Google" id="ProtNLM"/>
    </source>
</evidence>
<dbReference type="AlphaFoldDB" id="A0A5C3L8P3"/>
<sequence>MLAFVLAAQLLVASAASLPQSLQARAIVTTPPAGFVVTGTTVSGAGCPSGSSFVRTASIGLTVTYSQFYAEIGAGIPASDNSKSCQTAITASVPVGYAFGISQISGRGYQQLDTGVQSSRTVSYEFDPSNSVSATRSYVGPISGESFVASDALWVLTL</sequence>
<dbReference type="PANTHER" id="PTHR38847:SF1">
    <property type="entry name" value="PSEUDOURIDINE SYNTHASE RSUA_RLUA-LIKE DOMAIN-CONTAINING PROTEIN"/>
    <property type="match status" value="1"/>
</dbReference>
<evidence type="ECO:0000313" key="3">
    <source>
        <dbReference type="Proteomes" id="UP000307440"/>
    </source>
</evidence>
<name>A0A5C3L8P3_COPMA</name>
<dbReference type="Proteomes" id="UP000307440">
    <property type="component" value="Unassembled WGS sequence"/>
</dbReference>
<dbReference type="Pfam" id="PF14273">
    <property type="entry name" value="DUF4360"/>
    <property type="match status" value="1"/>
</dbReference>
<dbReference type="STRING" id="230819.A0A5C3L8P3"/>
<dbReference type="EMBL" id="ML210156">
    <property type="protein sequence ID" value="TFK28416.1"/>
    <property type="molecule type" value="Genomic_DNA"/>
</dbReference>